<dbReference type="GO" id="GO:0005524">
    <property type="term" value="F:ATP binding"/>
    <property type="evidence" value="ECO:0007669"/>
    <property type="project" value="UniProtKB-KW"/>
</dbReference>
<keyword evidence="8" id="KW-0067">ATP-binding</keyword>
<accession>A0A1G7BMH3</accession>
<comment type="similarity">
    <text evidence="2">Belongs to the TsaE family.</text>
</comment>
<evidence type="ECO:0000256" key="10">
    <source>
        <dbReference type="ARBA" id="ARBA00032441"/>
    </source>
</evidence>
<keyword evidence="4" id="KW-0963">Cytoplasm</keyword>
<evidence type="ECO:0000256" key="2">
    <source>
        <dbReference type="ARBA" id="ARBA00007599"/>
    </source>
</evidence>
<dbReference type="OrthoDB" id="9815896at2"/>
<reference evidence="11 12" key="1">
    <citation type="submission" date="2016-10" db="EMBL/GenBank/DDBJ databases">
        <authorList>
            <person name="de Groot N.N."/>
        </authorList>
    </citation>
    <scope>NUCLEOTIDE SEQUENCE [LARGE SCALE GENOMIC DNA]</scope>
    <source>
        <strain evidence="11 12">DSM 23421</strain>
    </source>
</reference>
<dbReference type="NCBIfam" id="TIGR00150">
    <property type="entry name" value="T6A_YjeE"/>
    <property type="match status" value="1"/>
</dbReference>
<dbReference type="PANTHER" id="PTHR33540:SF2">
    <property type="entry name" value="TRNA THREONYLCARBAMOYLADENOSINE BIOSYNTHESIS PROTEIN TSAE"/>
    <property type="match status" value="1"/>
</dbReference>
<evidence type="ECO:0000256" key="3">
    <source>
        <dbReference type="ARBA" id="ARBA00019010"/>
    </source>
</evidence>
<name>A0A1G7BMH3_9FLAO</name>
<sequence>MEISYQEPQLQEIAQQVIEMATSKTFCFQAPMGAGKTTLIKAMLKELGAGDTGHSPTFGIVNEYHDQNGNLLAYHFDFYRLNDEMEALDLGLEDYLTQNVWIFIEWPEKIASLLPNDTTNIYIKIMDAETRELQF</sequence>
<evidence type="ECO:0000256" key="1">
    <source>
        <dbReference type="ARBA" id="ARBA00004496"/>
    </source>
</evidence>
<dbReference type="Pfam" id="PF02367">
    <property type="entry name" value="TsaE"/>
    <property type="match status" value="1"/>
</dbReference>
<evidence type="ECO:0000313" key="11">
    <source>
        <dbReference type="EMBL" id="SDE28259.1"/>
    </source>
</evidence>
<comment type="subcellular location">
    <subcellularLocation>
        <location evidence="1">Cytoplasm</location>
    </subcellularLocation>
</comment>
<dbReference type="InterPro" id="IPR003442">
    <property type="entry name" value="T6A_TsaE"/>
</dbReference>
<gene>
    <name evidence="11" type="ORF">SAMN05421636_104219</name>
</gene>
<evidence type="ECO:0000256" key="5">
    <source>
        <dbReference type="ARBA" id="ARBA00022694"/>
    </source>
</evidence>
<keyword evidence="6" id="KW-0479">Metal-binding</keyword>
<dbReference type="GO" id="GO:0005737">
    <property type="term" value="C:cytoplasm"/>
    <property type="evidence" value="ECO:0007669"/>
    <property type="project" value="UniProtKB-SubCell"/>
</dbReference>
<dbReference type="AlphaFoldDB" id="A0A1G7BMH3"/>
<organism evidence="11 12">
    <name type="scientific">Pricia antarctica</name>
    <dbReference type="NCBI Taxonomy" id="641691"/>
    <lineage>
        <taxon>Bacteria</taxon>
        <taxon>Pseudomonadati</taxon>
        <taxon>Bacteroidota</taxon>
        <taxon>Flavobacteriia</taxon>
        <taxon>Flavobacteriales</taxon>
        <taxon>Flavobacteriaceae</taxon>
        <taxon>Pricia</taxon>
    </lineage>
</organism>
<keyword evidence="12" id="KW-1185">Reference proteome</keyword>
<protein>
    <recommendedName>
        <fullName evidence="3">tRNA threonylcarbamoyladenosine biosynthesis protein TsaE</fullName>
    </recommendedName>
    <alternativeName>
        <fullName evidence="10">t(6)A37 threonylcarbamoyladenosine biosynthesis protein TsaE</fullName>
    </alternativeName>
</protein>
<keyword evidence="5" id="KW-0819">tRNA processing</keyword>
<dbReference type="Proteomes" id="UP000199109">
    <property type="component" value="Unassembled WGS sequence"/>
</dbReference>
<keyword evidence="9" id="KW-0460">Magnesium</keyword>
<proteinExistence type="inferred from homology"/>
<evidence type="ECO:0000313" key="12">
    <source>
        <dbReference type="Proteomes" id="UP000199109"/>
    </source>
</evidence>
<evidence type="ECO:0000256" key="4">
    <source>
        <dbReference type="ARBA" id="ARBA00022490"/>
    </source>
</evidence>
<dbReference type="SUPFAM" id="SSF52540">
    <property type="entry name" value="P-loop containing nucleoside triphosphate hydrolases"/>
    <property type="match status" value="1"/>
</dbReference>
<evidence type="ECO:0000256" key="8">
    <source>
        <dbReference type="ARBA" id="ARBA00022840"/>
    </source>
</evidence>
<keyword evidence="7" id="KW-0547">Nucleotide-binding</keyword>
<dbReference type="RefSeq" id="WP_091867771.1">
    <property type="nucleotide sequence ID" value="NZ_FNAO01000004.1"/>
</dbReference>
<dbReference type="EMBL" id="FNAO01000004">
    <property type="protein sequence ID" value="SDE28259.1"/>
    <property type="molecule type" value="Genomic_DNA"/>
</dbReference>
<dbReference type="InterPro" id="IPR027417">
    <property type="entry name" value="P-loop_NTPase"/>
</dbReference>
<dbReference type="STRING" id="641691.SAMN05421636_104219"/>
<dbReference type="GO" id="GO:0046872">
    <property type="term" value="F:metal ion binding"/>
    <property type="evidence" value="ECO:0007669"/>
    <property type="project" value="UniProtKB-KW"/>
</dbReference>
<dbReference type="GO" id="GO:0002949">
    <property type="term" value="P:tRNA threonylcarbamoyladenosine modification"/>
    <property type="evidence" value="ECO:0007669"/>
    <property type="project" value="InterPro"/>
</dbReference>
<evidence type="ECO:0000256" key="7">
    <source>
        <dbReference type="ARBA" id="ARBA00022741"/>
    </source>
</evidence>
<evidence type="ECO:0000256" key="6">
    <source>
        <dbReference type="ARBA" id="ARBA00022723"/>
    </source>
</evidence>
<evidence type="ECO:0000256" key="9">
    <source>
        <dbReference type="ARBA" id="ARBA00022842"/>
    </source>
</evidence>
<dbReference type="PANTHER" id="PTHR33540">
    <property type="entry name" value="TRNA THREONYLCARBAMOYLADENOSINE BIOSYNTHESIS PROTEIN TSAE"/>
    <property type="match status" value="1"/>
</dbReference>
<dbReference type="Gene3D" id="3.40.50.300">
    <property type="entry name" value="P-loop containing nucleotide triphosphate hydrolases"/>
    <property type="match status" value="1"/>
</dbReference>